<dbReference type="PANTHER" id="PTHR33048">
    <property type="entry name" value="PTH11-LIKE INTEGRAL MEMBRANE PROTEIN (AFU_ORTHOLOGUE AFUA_5G11245)"/>
    <property type="match status" value="1"/>
</dbReference>
<dbReference type="Proteomes" id="UP000800097">
    <property type="component" value="Unassembled WGS sequence"/>
</dbReference>
<feature type="non-terminal residue" evidence="8">
    <location>
        <position position="1"/>
    </location>
</feature>
<protein>
    <recommendedName>
        <fullName evidence="7">Rhodopsin domain-containing protein</fullName>
    </recommendedName>
</protein>
<name>A0A6A6J840_WESOR</name>
<feature type="transmembrane region" description="Helical" evidence="6">
    <location>
        <begin position="224"/>
        <end position="251"/>
    </location>
</feature>
<evidence type="ECO:0000256" key="3">
    <source>
        <dbReference type="ARBA" id="ARBA00022989"/>
    </source>
</evidence>
<dbReference type="AlphaFoldDB" id="A0A6A6J840"/>
<keyword evidence="4 6" id="KW-0472">Membrane</keyword>
<evidence type="ECO:0000256" key="5">
    <source>
        <dbReference type="ARBA" id="ARBA00038359"/>
    </source>
</evidence>
<evidence type="ECO:0000256" key="2">
    <source>
        <dbReference type="ARBA" id="ARBA00022692"/>
    </source>
</evidence>
<proteinExistence type="inferred from homology"/>
<evidence type="ECO:0000313" key="9">
    <source>
        <dbReference type="Proteomes" id="UP000800097"/>
    </source>
</evidence>
<dbReference type="PANTHER" id="PTHR33048:SF156">
    <property type="entry name" value="INTEGRAL MEMBRANE PROTEIN"/>
    <property type="match status" value="1"/>
</dbReference>
<dbReference type="OrthoDB" id="5329176at2759"/>
<sequence>VCIAFAIAETFFIIAFLFSWYYNSATNINFRPVSYCVLIGYIFCFGGVVLGILQITMGGAGYHAETLRPETVITMRKLVKAHEFVYVSSILFPKLAILYLYLRLFASRTMHAVIYGTAVLVIATFLFGLFASVFNCRPFSAFWNRKLEMHCGMNAMAVFRFYSIPNIASDAILILIPFPALHRVRVGLLSKIGLYLTFLLMTFGIITAVLRFVSFLNVDLFQDITYLCVTTTSWTVIEPGVYLIAATMPTLRPLVRRIFRQA</sequence>
<dbReference type="InterPro" id="IPR049326">
    <property type="entry name" value="Rhodopsin_dom_fungi"/>
</dbReference>
<comment type="subcellular location">
    <subcellularLocation>
        <location evidence="1">Membrane</location>
        <topology evidence="1">Multi-pass membrane protein</topology>
    </subcellularLocation>
</comment>
<dbReference type="GeneID" id="54547965"/>
<evidence type="ECO:0000313" key="8">
    <source>
        <dbReference type="EMBL" id="KAF2272731.1"/>
    </source>
</evidence>
<feature type="transmembrane region" description="Helical" evidence="6">
    <location>
        <begin position="114"/>
        <end position="135"/>
    </location>
</feature>
<feature type="non-terminal residue" evidence="8">
    <location>
        <position position="262"/>
    </location>
</feature>
<feature type="transmembrane region" description="Helical" evidence="6">
    <location>
        <begin position="192"/>
        <end position="212"/>
    </location>
</feature>
<dbReference type="Pfam" id="PF20684">
    <property type="entry name" value="Fung_rhodopsin"/>
    <property type="match status" value="1"/>
</dbReference>
<keyword evidence="3 6" id="KW-1133">Transmembrane helix</keyword>
<reference evidence="8" key="1">
    <citation type="journal article" date="2020" name="Stud. Mycol.">
        <title>101 Dothideomycetes genomes: a test case for predicting lifestyles and emergence of pathogens.</title>
        <authorList>
            <person name="Haridas S."/>
            <person name="Albert R."/>
            <person name="Binder M."/>
            <person name="Bloem J."/>
            <person name="Labutti K."/>
            <person name="Salamov A."/>
            <person name="Andreopoulos B."/>
            <person name="Baker S."/>
            <person name="Barry K."/>
            <person name="Bills G."/>
            <person name="Bluhm B."/>
            <person name="Cannon C."/>
            <person name="Castanera R."/>
            <person name="Culley D."/>
            <person name="Daum C."/>
            <person name="Ezra D."/>
            <person name="Gonzalez J."/>
            <person name="Henrissat B."/>
            <person name="Kuo A."/>
            <person name="Liang C."/>
            <person name="Lipzen A."/>
            <person name="Lutzoni F."/>
            <person name="Magnuson J."/>
            <person name="Mondo S."/>
            <person name="Nolan M."/>
            <person name="Ohm R."/>
            <person name="Pangilinan J."/>
            <person name="Park H.-J."/>
            <person name="Ramirez L."/>
            <person name="Alfaro M."/>
            <person name="Sun H."/>
            <person name="Tritt A."/>
            <person name="Yoshinaga Y."/>
            <person name="Zwiers L.-H."/>
            <person name="Turgeon B."/>
            <person name="Goodwin S."/>
            <person name="Spatafora J."/>
            <person name="Crous P."/>
            <person name="Grigoriev I."/>
        </authorList>
    </citation>
    <scope>NUCLEOTIDE SEQUENCE</scope>
    <source>
        <strain evidence="8">CBS 379.55</strain>
    </source>
</reference>
<accession>A0A6A6J840</accession>
<dbReference type="EMBL" id="ML986517">
    <property type="protein sequence ID" value="KAF2272731.1"/>
    <property type="molecule type" value="Genomic_DNA"/>
</dbReference>
<feature type="transmembrane region" description="Helical" evidence="6">
    <location>
        <begin position="84"/>
        <end position="102"/>
    </location>
</feature>
<feature type="transmembrane region" description="Helical" evidence="6">
    <location>
        <begin position="6"/>
        <end position="23"/>
    </location>
</feature>
<keyword evidence="9" id="KW-1185">Reference proteome</keyword>
<dbReference type="GO" id="GO:0016020">
    <property type="term" value="C:membrane"/>
    <property type="evidence" value="ECO:0007669"/>
    <property type="project" value="UniProtKB-SubCell"/>
</dbReference>
<comment type="similarity">
    <text evidence="5">Belongs to the SAT4 family.</text>
</comment>
<feature type="transmembrane region" description="Helical" evidence="6">
    <location>
        <begin position="35"/>
        <end position="64"/>
    </location>
</feature>
<evidence type="ECO:0000256" key="6">
    <source>
        <dbReference type="SAM" id="Phobius"/>
    </source>
</evidence>
<feature type="transmembrane region" description="Helical" evidence="6">
    <location>
        <begin position="155"/>
        <end position="180"/>
    </location>
</feature>
<dbReference type="RefSeq" id="XP_033650270.1">
    <property type="nucleotide sequence ID" value="XM_033794790.1"/>
</dbReference>
<gene>
    <name evidence="8" type="ORF">EI97DRAFT_346459</name>
</gene>
<dbReference type="InterPro" id="IPR052337">
    <property type="entry name" value="SAT4-like"/>
</dbReference>
<evidence type="ECO:0000259" key="7">
    <source>
        <dbReference type="Pfam" id="PF20684"/>
    </source>
</evidence>
<organism evidence="8 9">
    <name type="scientific">Westerdykella ornata</name>
    <dbReference type="NCBI Taxonomy" id="318751"/>
    <lineage>
        <taxon>Eukaryota</taxon>
        <taxon>Fungi</taxon>
        <taxon>Dikarya</taxon>
        <taxon>Ascomycota</taxon>
        <taxon>Pezizomycotina</taxon>
        <taxon>Dothideomycetes</taxon>
        <taxon>Pleosporomycetidae</taxon>
        <taxon>Pleosporales</taxon>
        <taxon>Sporormiaceae</taxon>
        <taxon>Westerdykella</taxon>
    </lineage>
</organism>
<keyword evidence="2 6" id="KW-0812">Transmembrane</keyword>
<evidence type="ECO:0000256" key="4">
    <source>
        <dbReference type="ARBA" id="ARBA00023136"/>
    </source>
</evidence>
<feature type="domain" description="Rhodopsin" evidence="7">
    <location>
        <begin position="35"/>
        <end position="257"/>
    </location>
</feature>
<evidence type="ECO:0000256" key="1">
    <source>
        <dbReference type="ARBA" id="ARBA00004141"/>
    </source>
</evidence>